<dbReference type="InterPro" id="IPR029052">
    <property type="entry name" value="Metallo-depent_PP-like"/>
</dbReference>
<feature type="transmembrane region" description="Helical" evidence="2">
    <location>
        <begin position="34"/>
        <end position="56"/>
    </location>
</feature>
<evidence type="ECO:0000256" key="2">
    <source>
        <dbReference type="SAM" id="Phobius"/>
    </source>
</evidence>
<feature type="compositionally biased region" description="Acidic residues" evidence="1">
    <location>
        <begin position="495"/>
        <end position="511"/>
    </location>
</feature>
<dbReference type="Proteomes" id="UP000806528">
    <property type="component" value="Unassembled WGS sequence"/>
</dbReference>
<keyword evidence="2" id="KW-1133">Transmembrane helix</keyword>
<evidence type="ECO:0000259" key="3">
    <source>
        <dbReference type="Pfam" id="PF00149"/>
    </source>
</evidence>
<proteinExistence type="predicted"/>
<evidence type="ECO:0000256" key="1">
    <source>
        <dbReference type="SAM" id="MobiDB-lite"/>
    </source>
</evidence>
<feature type="transmembrane region" description="Helical" evidence="2">
    <location>
        <begin position="134"/>
        <end position="157"/>
    </location>
</feature>
<dbReference type="Gene3D" id="3.60.21.10">
    <property type="match status" value="1"/>
</dbReference>
<keyword evidence="2" id="KW-0812">Transmembrane</keyword>
<feature type="region of interest" description="Disordered" evidence="1">
    <location>
        <begin position="480"/>
        <end position="511"/>
    </location>
</feature>
<dbReference type="Pfam" id="PF00149">
    <property type="entry name" value="Metallophos"/>
    <property type="match status" value="1"/>
</dbReference>
<dbReference type="RefSeq" id="WP_193120671.1">
    <property type="nucleotide sequence ID" value="NZ_JADBGI010000003.1"/>
</dbReference>
<comment type="caution">
    <text evidence="4">The sequence shown here is derived from an EMBL/GenBank/DDBJ whole genome shotgun (WGS) entry which is preliminary data.</text>
</comment>
<dbReference type="EMBL" id="JADBGI010000003">
    <property type="protein sequence ID" value="MBE2998040.1"/>
    <property type="molecule type" value="Genomic_DNA"/>
</dbReference>
<gene>
    <name evidence="4" type="ORF">IDM40_04870</name>
</gene>
<sequence>MFSWEAIRRHDHRETLDRARAAFARVREGRAWRWACVVVAGLLGGWLGLALAGQVVTPIGPADVTFSLSPQLNGETVVDVAPLGQLAFETHAAPLRVEAAITDIRLSAAQEMFTDPEAIDRMAAGIGDDLRDGVIALVVRSLVTATLGAFLMALLLFRNLRRALAGGAVSLGALVVSGAVAAASFNPSAIAEPRYTGLIAGAPQVVGSAEEVVGRFSEYQEQLAGLVGNVSMIYEATSELPVYEDDESVVRVLHVSDIQLNPASWSIISSLQDQYGVDAVVDSGDLTDRGSAAEDTFADEIAGLDVPYVWVKGQHDSMGTQRAVESQSNAVVLDGETTEVEGLTFYGSGDPRFTPDETRVDPDEEELAAQGEAEAERVADGAEEVDVAVMHTRTQAEAFDGVVPLVLNGDEHLRDTELTELGTRFLVQGSTGGAGLSGLDHDSDRPIPYQASVLYFDRETGRLQARDDIDLGGIGLTSAQVERHIEADPDAPVGEPDDDATDDPTEEGSPG</sequence>
<protein>
    <submittedName>
        <fullName evidence="4">Metallophosphoesterase</fullName>
    </submittedName>
</protein>
<feature type="transmembrane region" description="Helical" evidence="2">
    <location>
        <begin position="164"/>
        <end position="185"/>
    </location>
</feature>
<name>A0ABR9P2Q8_9ACTN</name>
<dbReference type="SUPFAM" id="SSF56300">
    <property type="entry name" value="Metallo-dependent phosphatases"/>
    <property type="match status" value="1"/>
</dbReference>
<evidence type="ECO:0000313" key="4">
    <source>
        <dbReference type="EMBL" id="MBE2998040.1"/>
    </source>
</evidence>
<organism evidence="4 5">
    <name type="scientific">Nocardiopsis coralli</name>
    <dbReference type="NCBI Taxonomy" id="2772213"/>
    <lineage>
        <taxon>Bacteria</taxon>
        <taxon>Bacillati</taxon>
        <taxon>Actinomycetota</taxon>
        <taxon>Actinomycetes</taxon>
        <taxon>Streptosporangiales</taxon>
        <taxon>Nocardiopsidaceae</taxon>
        <taxon>Nocardiopsis</taxon>
    </lineage>
</organism>
<accession>A0ABR9P2Q8</accession>
<reference evidence="4 5" key="1">
    <citation type="submission" date="2020-09" db="EMBL/GenBank/DDBJ databases">
        <title>Diversity and distribution of actinomycetes associated with coral in the coast of Hainan.</title>
        <authorList>
            <person name="Li F."/>
        </authorList>
    </citation>
    <scope>NUCLEOTIDE SEQUENCE [LARGE SCALE GENOMIC DNA]</scope>
    <source>
        <strain evidence="4 5">HNM0947</strain>
    </source>
</reference>
<keyword evidence="2" id="KW-0472">Membrane</keyword>
<keyword evidence="5" id="KW-1185">Reference proteome</keyword>
<dbReference type="InterPro" id="IPR004843">
    <property type="entry name" value="Calcineurin-like_PHP"/>
</dbReference>
<feature type="domain" description="Calcineurin-like phosphoesterase" evidence="3">
    <location>
        <begin position="251"/>
        <end position="325"/>
    </location>
</feature>
<evidence type="ECO:0000313" key="5">
    <source>
        <dbReference type="Proteomes" id="UP000806528"/>
    </source>
</evidence>